<gene>
    <name evidence="3" type="ORF">PCOR1329_LOCUS28975</name>
</gene>
<accession>A0ABN9SEX7</accession>
<proteinExistence type="predicted"/>
<dbReference type="EMBL" id="CAUYUJ010010802">
    <property type="protein sequence ID" value="CAK0830289.1"/>
    <property type="molecule type" value="Genomic_DNA"/>
</dbReference>
<reference evidence="3" key="1">
    <citation type="submission" date="2023-10" db="EMBL/GenBank/DDBJ databases">
        <authorList>
            <person name="Chen Y."/>
            <person name="Shah S."/>
            <person name="Dougan E. K."/>
            <person name="Thang M."/>
            <person name="Chan C."/>
        </authorList>
    </citation>
    <scope>NUCLEOTIDE SEQUENCE [LARGE SCALE GENOMIC DNA]</scope>
</reference>
<sequence length="521" mass="56065">MVAHGAVLALISSALLARAALALSRADAAERRAADPDAEWPSRQLLAGSRADSSAKVLARAARLTEQAWMRSGPSLERDLRNQFVSSVHVERRVRSRCAADPTGSGDCAWQQEDSLLCEALELTGLRGELGNWTVLEQATLSALSSAWVYGVDPATRGAMLARWRTSSPQPLERSAEEQRLPYRALEARLLGSPRLRRRAEEACDGLGEIHPGCQPAATRALLCQAVGQASAVLVGLGELSARLEAAVVLQGSAADVIDSGLLERLGARTRQLLHRAFAFDMGRWLQSGSAPWRALKNEFLSNAVAMQEAKRSCQSLSDHDCVLRRLDPLLCDRLLGASSLATPEIERGVLAVFGATRERLQEEEQVAALQDLGRDDYLRAAHQSASRVVGAGDGLGPPVEEGPPADDAAEAPEAPQGHERDASIDCDARSLLIAKWEETRALPQPQFTRQEAPLEGMLRRLQATEVARSLTEHTCRDAGEVLRPGCWTTAPRHLFCEALGQTAARAHGTGGLLRAMGLGA</sequence>
<evidence type="ECO:0000256" key="2">
    <source>
        <dbReference type="SAM" id="SignalP"/>
    </source>
</evidence>
<dbReference type="Proteomes" id="UP001189429">
    <property type="component" value="Unassembled WGS sequence"/>
</dbReference>
<protein>
    <recommendedName>
        <fullName evidence="5">Spindle pole body component</fullName>
    </recommendedName>
</protein>
<name>A0ABN9SEX7_9DINO</name>
<evidence type="ECO:0000256" key="1">
    <source>
        <dbReference type="SAM" id="MobiDB-lite"/>
    </source>
</evidence>
<organism evidence="3 4">
    <name type="scientific">Prorocentrum cordatum</name>
    <dbReference type="NCBI Taxonomy" id="2364126"/>
    <lineage>
        <taxon>Eukaryota</taxon>
        <taxon>Sar</taxon>
        <taxon>Alveolata</taxon>
        <taxon>Dinophyceae</taxon>
        <taxon>Prorocentrales</taxon>
        <taxon>Prorocentraceae</taxon>
        <taxon>Prorocentrum</taxon>
    </lineage>
</organism>
<feature type="signal peptide" evidence="2">
    <location>
        <begin position="1"/>
        <end position="22"/>
    </location>
</feature>
<comment type="caution">
    <text evidence="3">The sequence shown here is derived from an EMBL/GenBank/DDBJ whole genome shotgun (WGS) entry which is preliminary data.</text>
</comment>
<evidence type="ECO:0008006" key="5">
    <source>
        <dbReference type="Google" id="ProtNLM"/>
    </source>
</evidence>
<keyword evidence="2" id="KW-0732">Signal</keyword>
<evidence type="ECO:0000313" key="4">
    <source>
        <dbReference type="Proteomes" id="UP001189429"/>
    </source>
</evidence>
<keyword evidence="4" id="KW-1185">Reference proteome</keyword>
<feature type="region of interest" description="Disordered" evidence="1">
    <location>
        <begin position="389"/>
        <end position="423"/>
    </location>
</feature>
<feature type="chain" id="PRO_5045903499" description="Spindle pole body component" evidence="2">
    <location>
        <begin position="23"/>
        <end position="521"/>
    </location>
</feature>
<evidence type="ECO:0000313" key="3">
    <source>
        <dbReference type="EMBL" id="CAK0830289.1"/>
    </source>
</evidence>